<sequence>MAEFKSIYKGLSFKVNGIYYKFRNGKFKTTIKEVIEALEKLADVERVDQPQSEQTSESKDQPKEEAKAKTKPVSKKK</sequence>
<gene>
    <name evidence="2" type="ORF">H1164_08265</name>
</gene>
<dbReference type="Proteomes" id="UP000530514">
    <property type="component" value="Unassembled WGS sequence"/>
</dbReference>
<comment type="caution">
    <text evidence="2">The sequence shown here is derived from an EMBL/GenBank/DDBJ whole genome shotgun (WGS) entry which is preliminary data.</text>
</comment>
<dbReference type="AlphaFoldDB" id="A0A7W2AIL6"/>
<reference evidence="2 3" key="1">
    <citation type="submission" date="2020-07" db="EMBL/GenBank/DDBJ databases">
        <authorList>
            <person name="Feng H."/>
        </authorList>
    </citation>
    <scope>NUCLEOTIDE SEQUENCE [LARGE SCALE GENOMIC DNA]</scope>
    <source>
        <strain evidence="3">s-11</strain>
    </source>
</reference>
<protein>
    <submittedName>
        <fullName evidence="2">Uncharacterized protein</fullName>
    </submittedName>
</protein>
<feature type="compositionally biased region" description="Basic and acidic residues" evidence="1">
    <location>
        <begin position="56"/>
        <end position="68"/>
    </location>
</feature>
<name>A0A7W2AIL6_9BACL</name>
<feature type="region of interest" description="Disordered" evidence="1">
    <location>
        <begin position="45"/>
        <end position="77"/>
    </location>
</feature>
<proteinExistence type="predicted"/>
<dbReference type="RefSeq" id="WP_033101874.1">
    <property type="nucleotide sequence ID" value="NZ_JACEIP010000010.1"/>
</dbReference>
<evidence type="ECO:0000313" key="2">
    <source>
        <dbReference type="EMBL" id="MBA4542894.1"/>
    </source>
</evidence>
<dbReference type="EMBL" id="JACEIP010000010">
    <property type="protein sequence ID" value="MBA4542894.1"/>
    <property type="molecule type" value="Genomic_DNA"/>
</dbReference>
<dbReference type="OrthoDB" id="2666871at2"/>
<evidence type="ECO:0000313" key="3">
    <source>
        <dbReference type="Proteomes" id="UP000530514"/>
    </source>
</evidence>
<organism evidence="2 3">
    <name type="scientific">Thermoactinomyces daqus</name>
    <dbReference type="NCBI Taxonomy" id="1329516"/>
    <lineage>
        <taxon>Bacteria</taxon>
        <taxon>Bacillati</taxon>
        <taxon>Bacillota</taxon>
        <taxon>Bacilli</taxon>
        <taxon>Bacillales</taxon>
        <taxon>Thermoactinomycetaceae</taxon>
        <taxon>Thermoactinomyces</taxon>
    </lineage>
</organism>
<evidence type="ECO:0000256" key="1">
    <source>
        <dbReference type="SAM" id="MobiDB-lite"/>
    </source>
</evidence>
<accession>A0A7W2AIL6</accession>
<keyword evidence="3" id="KW-1185">Reference proteome</keyword>